<keyword evidence="3" id="KW-1185">Reference proteome</keyword>
<proteinExistence type="predicted"/>
<protein>
    <recommendedName>
        <fullName evidence="1">F-box domain-containing protein</fullName>
    </recommendedName>
</protein>
<dbReference type="Pfam" id="PF00646">
    <property type="entry name" value="F-box"/>
    <property type="match status" value="1"/>
</dbReference>
<reference evidence="2" key="1">
    <citation type="submission" date="2018-01" db="EMBL/GenBank/DDBJ databases">
        <authorList>
            <person name="Mao J.F."/>
        </authorList>
    </citation>
    <scope>NUCLEOTIDE SEQUENCE</scope>
    <source>
        <strain evidence="2">Huo1</strain>
        <tissue evidence="2">Leaf</tissue>
    </source>
</reference>
<evidence type="ECO:0000259" key="1">
    <source>
        <dbReference type="SMART" id="SM00256"/>
    </source>
</evidence>
<dbReference type="PANTHER" id="PTHR31672:SF13">
    <property type="entry name" value="F-BOX PROTEIN CPR30-LIKE"/>
    <property type="match status" value="1"/>
</dbReference>
<dbReference type="InterPro" id="IPR001810">
    <property type="entry name" value="F-box_dom"/>
</dbReference>
<feature type="domain" description="F-box" evidence="1">
    <location>
        <begin position="4"/>
        <end position="44"/>
    </location>
</feature>
<dbReference type="EMBL" id="PNBA02000021">
    <property type="protein sequence ID" value="KAG6386674.1"/>
    <property type="molecule type" value="Genomic_DNA"/>
</dbReference>
<gene>
    <name evidence="2" type="ORF">SASPL_151843</name>
</gene>
<dbReference type="Pfam" id="PF08268">
    <property type="entry name" value="FBA_3"/>
    <property type="match status" value="1"/>
</dbReference>
<dbReference type="OrthoDB" id="1867629at2759"/>
<evidence type="ECO:0000313" key="3">
    <source>
        <dbReference type="Proteomes" id="UP000298416"/>
    </source>
</evidence>
<dbReference type="Proteomes" id="UP000298416">
    <property type="component" value="Unassembled WGS sequence"/>
</dbReference>
<dbReference type="InterPro" id="IPR050796">
    <property type="entry name" value="SCF_F-box_component"/>
</dbReference>
<evidence type="ECO:0000313" key="2">
    <source>
        <dbReference type="EMBL" id="KAG6386674.1"/>
    </source>
</evidence>
<sequence length="342" mass="39425">MVIMNIDELTEIFLHLPVQSFLRCRAVCKFWEDLIDSRPFKKLYNNVNKSDDTVYLKFSLSNGQIRVQHNKKALISEESDHFKGFTIGEVRLHGPVKGLICIECTNPEVPIAICNPFLGQLKFLPLISNPSCRIICSTVGVGFDEDYKVVQLFSCKKHLCLHAHVYSGRTNSWRELSGAVLDNLQLRYNSTIKSGCKNGYFAHWRVSRRIKRYECSGEILSFDMKNEVFKTIMVPADRICSKIFAEDEHSFLRFDIATPLYDSNLVGIYELKGKGSESRWNHVTNVDVPSLNYIPGSIDTCVFFEQHVYDYRARKFLSLLPKRYRIGFRIVEYRGSFVSLNA</sequence>
<dbReference type="PANTHER" id="PTHR31672">
    <property type="entry name" value="BNACNNG10540D PROTEIN"/>
    <property type="match status" value="1"/>
</dbReference>
<dbReference type="InterPro" id="IPR013187">
    <property type="entry name" value="F-box-assoc_dom_typ3"/>
</dbReference>
<name>A0A8X8W2F1_SALSN</name>
<dbReference type="SMART" id="SM00256">
    <property type="entry name" value="FBOX"/>
    <property type="match status" value="1"/>
</dbReference>
<organism evidence="2">
    <name type="scientific">Salvia splendens</name>
    <name type="common">Scarlet sage</name>
    <dbReference type="NCBI Taxonomy" id="180675"/>
    <lineage>
        <taxon>Eukaryota</taxon>
        <taxon>Viridiplantae</taxon>
        <taxon>Streptophyta</taxon>
        <taxon>Embryophyta</taxon>
        <taxon>Tracheophyta</taxon>
        <taxon>Spermatophyta</taxon>
        <taxon>Magnoliopsida</taxon>
        <taxon>eudicotyledons</taxon>
        <taxon>Gunneridae</taxon>
        <taxon>Pentapetalae</taxon>
        <taxon>asterids</taxon>
        <taxon>lamiids</taxon>
        <taxon>Lamiales</taxon>
        <taxon>Lamiaceae</taxon>
        <taxon>Nepetoideae</taxon>
        <taxon>Mentheae</taxon>
        <taxon>Salviinae</taxon>
        <taxon>Salvia</taxon>
        <taxon>Salvia subgen. Calosphace</taxon>
        <taxon>core Calosphace</taxon>
    </lineage>
</organism>
<comment type="caution">
    <text evidence="2">The sequence shown here is derived from an EMBL/GenBank/DDBJ whole genome shotgun (WGS) entry which is preliminary data.</text>
</comment>
<dbReference type="InterPro" id="IPR017451">
    <property type="entry name" value="F-box-assoc_interact_dom"/>
</dbReference>
<accession>A0A8X8W2F1</accession>
<reference evidence="2" key="2">
    <citation type="submission" date="2020-08" db="EMBL/GenBank/DDBJ databases">
        <title>Plant Genome Project.</title>
        <authorList>
            <person name="Zhang R.-G."/>
        </authorList>
    </citation>
    <scope>NUCLEOTIDE SEQUENCE</scope>
    <source>
        <strain evidence="2">Huo1</strain>
        <tissue evidence="2">Leaf</tissue>
    </source>
</reference>
<dbReference type="NCBIfam" id="TIGR01640">
    <property type="entry name" value="F_box_assoc_1"/>
    <property type="match status" value="1"/>
</dbReference>
<dbReference type="AlphaFoldDB" id="A0A8X8W2F1"/>